<dbReference type="Gene3D" id="1.50.10.10">
    <property type="match status" value="1"/>
</dbReference>
<dbReference type="SUPFAM" id="SSF48208">
    <property type="entry name" value="Six-hairpin glycosidases"/>
    <property type="match status" value="1"/>
</dbReference>
<dbReference type="RefSeq" id="WP_146099629.1">
    <property type="nucleotide sequence ID" value="NZ_PTJD01000015.1"/>
</dbReference>
<evidence type="ECO:0000313" key="1">
    <source>
        <dbReference type="EMBL" id="PPK92347.1"/>
    </source>
</evidence>
<dbReference type="AlphaFoldDB" id="A0A2S6IDS5"/>
<reference evidence="1 2" key="1">
    <citation type="submission" date="2018-02" db="EMBL/GenBank/DDBJ databases">
        <title>Genomic Encyclopedia of Archaeal and Bacterial Type Strains, Phase II (KMG-II): from individual species to whole genera.</title>
        <authorList>
            <person name="Goeker M."/>
        </authorList>
    </citation>
    <scope>NUCLEOTIDE SEQUENCE [LARGE SCALE GENOMIC DNA]</scope>
    <source>
        <strain evidence="1 2">DSM 22857</strain>
    </source>
</reference>
<dbReference type="PANTHER" id="PTHR31616:SF0">
    <property type="entry name" value="GLUCAN 1,4-ALPHA-GLUCOSIDASE"/>
    <property type="match status" value="1"/>
</dbReference>
<evidence type="ECO:0000313" key="2">
    <source>
        <dbReference type="Proteomes" id="UP000239485"/>
    </source>
</evidence>
<dbReference type="Proteomes" id="UP000239485">
    <property type="component" value="Unassembled WGS sequence"/>
</dbReference>
<protein>
    <recommendedName>
        <fullName evidence="3">GH15 family glucan-1,4-alpha-glucosidase</fullName>
    </recommendedName>
</protein>
<evidence type="ECO:0008006" key="3">
    <source>
        <dbReference type="Google" id="ProtNLM"/>
    </source>
</evidence>
<dbReference type="GO" id="GO:0004553">
    <property type="term" value="F:hydrolase activity, hydrolyzing O-glycosyl compounds"/>
    <property type="evidence" value="ECO:0007669"/>
    <property type="project" value="TreeGrafter"/>
</dbReference>
<dbReference type="InterPro" id="IPR012341">
    <property type="entry name" value="6hp_glycosidase-like_sf"/>
</dbReference>
<gene>
    <name evidence="1" type="ORF">CLV92_11593</name>
</gene>
<dbReference type="EMBL" id="PTJD01000015">
    <property type="protein sequence ID" value="PPK92347.1"/>
    <property type="molecule type" value="Genomic_DNA"/>
</dbReference>
<dbReference type="PANTHER" id="PTHR31616">
    <property type="entry name" value="TREHALASE"/>
    <property type="match status" value="1"/>
</dbReference>
<name>A0A2S6IDS5_9ACTN</name>
<keyword evidence="2" id="KW-1185">Reference proteome</keyword>
<proteinExistence type="predicted"/>
<organism evidence="1 2">
    <name type="scientific">Kineococcus xinjiangensis</name>
    <dbReference type="NCBI Taxonomy" id="512762"/>
    <lineage>
        <taxon>Bacteria</taxon>
        <taxon>Bacillati</taxon>
        <taxon>Actinomycetota</taxon>
        <taxon>Actinomycetes</taxon>
        <taxon>Kineosporiales</taxon>
        <taxon>Kineosporiaceae</taxon>
        <taxon>Kineococcus</taxon>
    </lineage>
</organism>
<accession>A0A2S6IDS5</accession>
<dbReference type="InterPro" id="IPR008928">
    <property type="entry name" value="6-hairpin_glycosidase_sf"/>
</dbReference>
<dbReference type="GO" id="GO:0005975">
    <property type="term" value="P:carbohydrate metabolic process"/>
    <property type="evidence" value="ECO:0007669"/>
    <property type="project" value="InterPro"/>
</dbReference>
<dbReference type="OrthoDB" id="3806982at2"/>
<sequence length="425" mass="45316">MRRRTLLGAMSGGVLLGAAGLTGAVLPRRLGTGPLPGLLTDASWRVTEDAADAGPRAEARWLAAGRIPGEGTRWEDMVRWALVDLRQLLQPSGAGGLLPRTFLAGPDTKWRYSWPRDCAFAAVALSRTGHRQEALTILEFLATVQRPDGGFEARYLPDGSTPDAREPQSDGAGWALWALAEVLADAGGGTQALRELRAGPLGTPMRPLLDRATGSALALTGHGRRLPPVSSDYWERQEWRLTLGTVAPLLAGLRAAARTHRLLGARRTAAEVAAAADRLEHAVHAAFADGGYQRYASSGGRDAAVCFLMPPFTVSAREEVVRAWRGYQREAIRPAGGLAPGAGWRQDGISWTPEVALVAYAAAASGDGETARRWLEWLDAHRVEWGSLPEKVLPDGSPAGPAPLGWTAATVVLTVNLLERGRGRA</sequence>
<comment type="caution">
    <text evidence="1">The sequence shown here is derived from an EMBL/GenBank/DDBJ whole genome shotgun (WGS) entry which is preliminary data.</text>
</comment>